<accession>A0A4R2GG02</accession>
<dbReference type="InterPro" id="IPR035093">
    <property type="entry name" value="RelE/ParE_toxin_dom_sf"/>
</dbReference>
<protein>
    <submittedName>
        <fullName evidence="4">mRNA interferase YafQ</fullName>
    </submittedName>
</protein>
<keyword evidence="1" id="KW-1277">Toxin-antitoxin system</keyword>
<dbReference type="FunFam" id="3.30.2310.20:FF:000003">
    <property type="entry name" value="Type II toxin-antitoxin system YafQ family toxin"/>
    <property type="match status" value="1"/>
</dbReference>
<evidence type="ECO:0000256" key="1">
    <source>
        <dbReference type="ARBA" id="ARBA00022649"/>
    </source>
</evidence>
<name>A0A4R2GG02_9HYPH</name>
<dbReference type="RefSeq" id="WP_132010957.1">
    <property type="nucleotide sequence ID" value="NZ_SLWL01000037.1"/>
</dbReference>
<dbReference type="PIRSF" id="PIRSF006156">
    <property type="entry name" value="YafQ"/>
    <property type="match status" value="1"/>
</dbReference>
<proteinExistence type="inferred from homology"/>
<evidence type="ECO:0000256" key="3">
    <source>
        <dbReference type="PIRSR" id="PIRSR006156-1"/>
    </source>
</evidence>
<dbReference type="Gene3D" id="3.30.2310.20">
    <property type="entry name" value="RelE-like"/>
    <property type="match status" value="1"/>
</dbReference>
<comment type="caution">
    <text evidence="4">The sequence shown here is derived from an EMBL/GenBank/DDBJ whole genome shotgun (WGS) entry which is preliminary data.</text>
</comment>
<dbReference type="InterPro" id="IPR004386">
    <property type="entry name" value="Toxin_YafQ-like"/>
</dbReference>
<feature type="non-terminal residue" evidence="4">
    <location>
        <position position="1"/>
    </location>
</feature>
<dbReference type="OrthoDB" id="7030467at2"/>
<dbReference type="EMBL" id="SLWL01000037">
    <property type="protein sequence ID" value="TCO07166.1"/>
    <property type="molecule type" value="Genomic_DNA"/>
</dbReference>
<evidence type="ECO:0000256" key="2">
    <source>
        <dbReference type="ARBA" id="ARBA00061366"/>
    </source>
</evidence>
<sequence length="74" mass="8573">QKRGKDTSKLKALILLLLENQPPLPARFKDHPLKGEWSGFRDAHIEPDWLLLYRVHGDELQLARTGTHSDLFDE</sequence>
<dbReference type="InterPro" id="IPR007712">
    <property type="entry name" value="RelE/ParE_toxin"/>
</dbReference>
<dbReference type="AlphaFoldDB" id="A0A4R2GG02"/>
<gene>
    <name evidence="4" type="ORF">EV666_1371</name>
</gene>
<dbReference type="GO" id="GO:0006415">
    <property type="term" value="P:translational termination"/>
    <property type="evidence" value="ECO:0007669"/>
    <property type="project" value="TreeGrafter"/>
</dbReference>
<dbReference type="Pfam" id="PF15738">
    <property type="entry name" value="YafQ_toxin"/>
    <property type="match status" value="1"/>
</dbReference>
<dbReference type="GO" id="GO:0004521">
    <property type="term" value="F:RNA endonuclease activity"/>
    <property type="evidence" value="ECO:0007669"/>
    <property type="project" value="TreeGrafter"/>
</dbReference>
<dbReference type="PANTHER" id="PTHR40588:SF1">
    <property type="entry name" value="MRNA INTERFERASE TOXIN YAFQ"/>
    <property type="match status" value="1"/>
</dbReference>
<feature type="active site" description="Proton donor" evidence="3">
    <location>
        <position position="68"/>
    </location>
</feature>
<evidence type="ECO:0000313" key="4">
    <source>
        <dbReference type="EMBL" id="TCO07166.1"/>
    </source>
</evidence>
<dbReference type="SUPFAM" id="SSF143011">
    <property type="entry name" value="RelE-like"/>
    <property type="match status" value="1"/>
</dbReference>
<dbReference type="Proteomes" id="UP000294881">
    <property type="component" value="Unassembled WGS sequence"/>
</dbReference>
<comment type="similarity">
    <text evidence="2">Belongs to the RelE toxin family. YafQ subfamily.</text>
</comment>
<dbReference type="GO" id="GO:0006402">
    <property type="term" value="P:mRNA catabolic process"/>
    <property type="evidence" value="ECO:0007669"/>
    <property type="project" value="TreeGrafter"/>
</dbReference>
<dbReference type="NCBIfam" id="TIGR02385">
    <property type="entry name" value="RelE_StbE"/>
    <property type="match status" value="1"/>
</dbReference>
<keyword evidence="5" id="KW-1185">Reference proteome</keyword>
<dbReference type="PANTHER" id="PTHR40588">
    <property type="entry name" value="MRNA INTERFERASE TOXIN YAFQ"/>
    <property type="match status" value="1"/>
</dbReference>
<evidence type="ECO:0000313" key="5">
    <source>
        <dbReference type="Proteomes" id="UP000294881"/>
    </source>
</evidence>
<organism evidence="4 5">
    <name type="scientific">Camelimonas lactis</name>
    <dbReference type="NCBI Taxonomy" id="659006"/>
    <lineage>
        <taxon>Bacteria</taxon>
        <taxon>Pseudomonadati</taxon>
        <taxon>Pseudomonadota</taxon>
        <taxon>Alphaproteobacteria</taxon>
        <taxon>Hyphomicrobiales</taxon>
        <taxon>Chelatococcaceae</taxon>
        <taxon>Camelimonas</taxon>
    </lineage>
</organism>
<reference evidence="4 5" key="1">
    <citation type="submission" date="2019-03" db="EMBL/GenBank/DDBJ databases">
        <title>Genomic Encyclopedia of Type Strains, Phase IV (KMG-IV): sequencing the most valuable type-strain genomes for metagenomic binning, comparative biology and taxonomic classification.</title>
        <authorList>
            <person name="Goeker M."/>
        </authorList>
    </citation>
    <scope>NUCLEOTIDE SEQUENCE [LARGE SCALE GENOMIC DNA]</scope>
    <source>
        <strain evidence="4 5">DSM 22958</strain>
    </source>
</reference>